<protein>
    <submittedName>
        <fullName evidence="2">Uncharacterized protein</fullName>
    </submittedName>
</protein>
<evidence type="ECO:0000313" key="2">
    <source>
        <dbReference type="EMBL" id="KKN61993.1"/>
    </source>
</evidence>
<evidence type="ECO:0000256" key="1">
    <source>
        <dbReference type="SAM" id="MobiDB-lite"/>
    </source>
</evidence>
<accession>A0A0F9V808</accession>
<dbReference type="EMBL" id="LAZR01000639">
    <property type="protein sequence ID" value="KKN61993.1"/>
    <property type="molecule type" value="Genomic_DNA"/>
</dbReference>
<feature type="compositionally biased region" description="Polar residues" evidence="1">
    <location>
        <begin position="177"/>
        <end position="187"/>
    </location>
</feature>
<proteinExistence type="predicted"/>
<dbReference type="AlphaFoldDB" id="A0A0F9V808"/>
<reference evidence="2" key="1">
    <citation type="journal article" date="2015" name="Nature">
        <title>Complex archaea that bridge the gap between prokaryotes and eukaryotes.</title>
        <authorList>
            <person name="Spang A."/>
            <person name="Saw J.H."/>
            <person name="Jorgensen S.L."/>
            <person name="Zaremba-Niedzwiedzka K."/>
            <person name="Martijn J."/>
            <person name="Lind A.E."/>
            <person name="van Eijk R."/>
            <person name="Schleper C."/>
            <person name="Guy L."/>
            <person name="Ettema T.J."/>
        </authorList>
    </citation>
    <scope>NUCLEOTIDE SEQUENCE</scope>
</reference>
<gene>
    <name evidence="2" type="ORF">LCGC14_0516710</name>
</gene>
<sequence length="187" mass="20916">MQFRTQQCHSGQSRAFQPYLYGTCLALPISTIHAFQPQHNVPGLTSPRPTFQPRFASLDEPYRSATSPSQTYPPAATHNNRPRPDRRHLTAPTSHNAQRLAQRHPDALRQSSQPNPNRIKRIIQNTSVPCRAEPSPPAIPHRACPGHAGTRHTMPSSRTGTRRAEREPNATYADQPPSRNMTLGNQQ</sequence>
<comment type="caution">
    <text evidence="2">The sequence shown here is derived from an EMBL/GenBank/DDBJ whole genome shotgun (WGS) entry which is preliminary data.</text>
</comment>
<name>A0A0F9V808_9ZZZZ</name>
<organism evidence="2">
    <name type="scientific">marine sediment metagenome</name>
    <dbReference type="NCBI Taxonomy" id="412755"/>
    <lineage>
        <taxon>unclassified sequences</taxon>
        <taxon>metagenomes</taxon>
        <taxon>ecological metagenomes</taxon>
    </lineage>
</organism>
<feature type="region of interest" description="Disordered" evidence="1">
    <location>
        <begin position="61"/>
        <end position="187"/>
    </location>
</feature>